<evidence type="ECO:0000256" key="1">
    <source>
        <dbReference type="SAM" id="SignalP"/>
    </source>
</evidence>
<proteinExistence type="predicted"/>
<evidence type="ECO:0008006" key="4">
    <source>
        <dbReference type="Google" id="ProtNLM"/>
    </source>
</evidence>
<evidence type="ECO:0000313" key="2">
    <source>
        <dbReference type="EMBL" id="KFG36691.1"/>
    </source>
</evidence>
<dbReference type="OrthoDB" id="346100at2759"/>
<evidence type="ECO:0000313" key="3">
    <source>
        <dbReference type="Proteomes" id="UP000028837"/>
    </source>
</evidence>
<dbReference type="EMBL" id="AHZU02001073">
    <property type="protein sequence ID" value="KFG36691.1"/>
    <property type="molecule type" value="Genomic_DNA"/>
</dbReference>
<reference evidence="2 3" key="1">
    <citation type="submission" date="2014-02" db="EMBL/GenBank/DDBJ databases">
        <authorList>
            <person name="Sibley D."/>
            <person name="Venepally P."/>
            <person name="Karamycheva S."/>
            <person name="Hadjithomas M."/>
            <person name="Khan A."/>
            <person name="Brunk B."/>
            <person name="Roos D."/>
            <person name="Caler E."/>
            <person name="Lorenzi H."/>
        </authorList>
    </citation>
    <scope>NUCLEOTIDE SEQUENCE [LARGE SCALE GENOMIC DNA]</scope>
    <source>
        <strain evidence="2 3">GAB2-2007-GAL-DOM2</strain>
    </source>
</reference>
<protein>
    <recommendedName>
        <fullName evidence="4">Transmembrane protein</fullName>
    </recommendedName>
</protein>
<sequence length="604" mass="65751">MAAVLPRSRGVLPVLSLLVFFVVGCWLCANAVEELDGEGTQQLRVRPVDSRLLSSSGWRKLRKGLLDLLKKESAKREWIPIHVHKVPEGASDAETTLPPSSLGFFGRLFGRNPVEDDLALSALGTSLPRGLNAALEIYTQPDGELECRKSPWVLPVVVEEVRKRASAEGVPFFEAAVSYGYEDANDTIAANLPIVFPLTPNNQILKNGLPDVEPQVGLDATILCKEDGRPPLFVTDQDENSDMPELQPGPWTVSVFVRSKVNPLVPYGRSYFLEVLDNVVVTMPPERIIPFPLPASVSLDTLLQLELAVAAAQLFTEPRSEDSMRLAMPARCTIHRDASYLDAATLDCPLWHMQAHTKKPSAVRTAAKIGGSLVGVGLARNLILPRRDTTAFNQLVTLNRSDDAESAGVVNLNTAWPHPASAAEKLALSRLSEKALNAFAANESNAKSPFTLSADGDTLDVSVDVNKLSAKEKKGVENLPTDSDGRLQFSLNGRPAGDAVGNADAAVGPALRVVHNIYRATVTNPYENAKNELMKNVALGLAFAVLFHSGMRLWSWWQDDKTTRHKLALIEAARSAQHFEPKYLVKPAQATDVLAEIVPDDIRS</sequence>
<gene>
    <name evidence="2" type="ORF">TGDOM2_316130</name>
</gene>
<accession>A0A086JX23</accession>
<dbReference type="Proteomes" id="UP000028837">
    <property type="component" value="Unassembled WGS sequence"/>
</dbReference>
<feature type="signal peptide" evidence="1">
    <location>
        <begin position="1"/>
        <end position="31"/>
    </location>
</feature>
<feature type="chain" id="PRO_5001808533" description="Transmembrane protein" evidence="1">
    <location>
        <begin position="32"/>
        <end position="604"/>
    </location>
</feature>
<organism evidence="2 3">
    <name type="scientific">Toxoplasma gondii GAB2-2007-GAL-DOM2</name>
    <dbReference type="NCBI Taxonomy" id="1130820"/>
    <lineage>
        <taxon>Eukaryota</taxon>
        <taxon>Sar</taxon>
        <taxon>Alveolata</taxon>
        <taxon>Apicomplexa</taxon>
        <taxon>Conoidasida</taxon>
        <taxon>Coccidia</taxon>
        <taxon>Eucoccidiorida</taxon>
        <taxon>Eimeriorina</taxon>
        <taxon>Sarcocystidae</taxon>
        <taxon>Toxoplasma</taxon>
    </lineage>
</organism>
<name>A0A086JX23_TOXGO</name>
<dbReference type="AlphaFoldDB" id="A0A086JX23"/>
<dbReference type="PROSITE" id="PS51257">
    <property type="entry name" value="PROKAR_LIPOPROTEIN"/>
    <property type="match status" value="1"/>
</dbReference>
<comment type="caution">
    <text evidence="2">The sequence shown here is derived from an EMBL/GenBank/DDBJ whole genome shotgun (WGS) entry which is preliminary data.</text>
</comment>
<keyword evidence="1" id="KW-0732">Signal</keyword>
<dbReference type="VEuPathDB" id="ToxoDB:TGDOM2_316130"/>